<keyword evidence="2" id="KW-1185">Reference proteome</keyword>
<protein>
    <submittedName>
        <fullName evidence="1">Uncharacterized protein</fullName>
    </submittedName>
</protein>
<sequence>MAVAWLVREVSTLADQLDRNLISPTKARDRVEQLVDIIAEHSAISGTDVDELVFTKLRQVTERLSDIPRSNAGRPALDIPTEVIETYLLTGLKVKEIAKLYGVSQKTIHRRMQQQGWRASDLYANITDTELDNTVSDIHRAHPQTGYRMMKAFLQERGLRVQVSRVRESLRRVDPNGTELRAVCNAPLQRRQCSVPSCIGDRNKDGHHKLTSNS</sequence>
<accession>A0ACC2F9Q8</accession>
<evidence type="ECO:0000313" key="2">
    <source>
        <dbReference type="Proteomes" id="UP001157502"/>
    </source>
</evidence>
<name>A0ACC2F9Q8_DALPE</name>
<gene>
    <name evidence="1" type="ORF">DPEC_G00319660</name>
</gene>
<dbReference type="EMBL" id="CM055758">
    <property type="protein sequence ID" value="KAJ7988054.1"/>
    <property type="molecule type" value="Genomic_DNA"/>
</dbReference>
<reference evidence="1" key="1">
    <citation type="submission" date="2021-05" db="EMBL/GenBank/DDBJ databases">
        <authorList>
            <person name="Pan Q."/>
            <person name="Jouanno E."/>
            <person name="Zahm M."/>
            <person name="Klopp C."/>
            <person name="Cabau C."/>
            <person name="Louis A."/>
            <person name="Berthelot C."/>
            <person name="Parey E."/>
            <person name="Roest Crollius H."/>
            <person name="Montfort J."/>
            <person name="Robinson-Rechavi M."/>
            <person name="Bouchez O."/>
            <person name="Lampietro C."/>
            <person name="Lopez Roques C."/>
            <person name="Donnadieu C."/>
            <person name="Postlethwait J."/>
            <person name="Bobe J."/>
            <person name="Dillon D."/>
            <person name="Chandos A."/>
            <person name="von Hippel F."/>
            <person name="Guiguen Y."/>
        </authorList>
    </citation>
    <scope>NUCLEOTIDE SEQUENCE</scope>
    <source>
        <strain evidence="1">YG-Jan2019</strain>
    </source>
</reference>
<proteinExistence type="predicted"/>
<comment type="caution">
    <text evidence="1">The sequence shown here is derived from an EMBL/GenBank/DDBJ whole genome shotgun (WGS) entry which is preliminary data.</text>
</comment>
<dbReference type="Proteomes" id="UP001157502">
    <property type="component" value="Chromosome 31"/>
</dbReference>
<organism evidence="1 2">
    <name type="scientific">Dallia pectoralis</name>
    <name type="common">Alaska blackfish</name>
    <dbReference type="NCBI Taxonomy" id="75939"/>
    <lineage>
        <taxon>Eukaryota</taxon>
        <taxon>Metazoa</taxon>
        <taxon>Chordata</taxon>
        <taxon>Craniata</taxon>
        <taxon>Vertebrata</taxon>
        <taxon>Euteleostomi</taxon>
        <taxon>Actinopterygii</taxon>
        <taxon>Neopterygii</taxon>
        <taxon>Teleostei</taxon>
        <taxon>Protacanthopterygii</taxon>
        <taxon>Esociformes</taxon>
        <taxon>Umbridae</taxon>
        <taxon>Dallia</taxon>
    </lineage>
</organism>
<evidence type="ECO:0000313" key="1">
    <source>
        <dbReference type="EMBL" id="KAJ7988054.1"/>
    </source>
</evidence>